<evidence type="ECO:0000313" key="2">
    <source>
        <dbReference type="EMBL" id="RSO56378.1"/>
    </source>
</evidence>
<sequence length="101" mass="11550">MHLKNILIGLLFVGLVGCGNPSITQEDYDNMVSEKDQQIADLEDQVTKLQEHISNLEAKTEEVNNQFQRFENENWRDVVPDADNAVEELNTEVENNPDVSY</sequence>
<comment type="caution">
    <text evidence="2">The sequence shown here is derived from an EMBL/GenBank/DDBJ whole genome shotgun (WGS) entry which is preliminary data.</text>
</comment>
<dbReference type="PROSITE" id="PS51257">
    <property type="entry name" value="PROKAR_LIPOPROTEIN"/>
    <property type="match status" value="1"/>
</dbReference>
<dbReference type="EMBL" id="RFES01000007">
    <property type="protein sequence ID" value="RSO56378.1"/>
    <property type="molecule type" value="Genomic_DNA"/>
</dbReference>
<feature type="coiled-coil region" evidence="1">
    <location>
        <begin position="25"/>
        <end position="73"/>
    </location>
</feature>
<name>A0A3R9QGP1_9GAMM</name>
<protein>
    <submittedName>
        <fullName evidence="2">BZIP transcription factor</fullName>
    </submittedName>
</protein>
<reference evidence="2 3" key="1">
    <citation type="submission" date="2018-10" db="EMBL/GenBank/DDBJ databases">
        <title>GWAS and RNA-Seq identify cryptic mechanisms of antimicrobial resistance in Acinetobacter baumannii.</title>
        <authorList>
            <person name="Sahl J.W."/>
        </authorList>
    </citation>
    <scope>NUCLEOTIDE SEQUENCE [LARGE SCALE GENOMIC DNA]</scope>
    <source>
        <strain evidence="2 3">TG41018</strain>
    </source>
</reference>
<organism evidence="2 3">
    <name type="scientific">Acinetobacter lactucae</name>
    <dbReference type="NCBI Taxonomy" id="1785128"/>
    <lineage>
        <taxon>Bacteria</taxon>
        <taxon>Pseudomonadati</taxon>
        <taxon>Pseudomonadota</taxon>
        <taxon>Gammaproteobacteria</taxon>
        <taxon>Moraxellales</taxon>
        <taxon>Moraxellaceae</taxon>
        <taxon>Acinetobacter</taxon>
        <taxon>Acinetobacter calcoaceticus/baumannii complex</taxon>
    </lineage>
</organism>
<gene>
    <name evidence="2" type="ORF">EA756_11850</name>
</gene>
<dbReference type="AlphaFoldDB" id="A0A3R9QGP1"/>
<keyword evidence="1" id="KW-0175">Coiled coil</keyword>
<accession>A0A3R9QGP1</accession>
<dbReference type="RefSeq" id="WP_125699209.1">
    <property type="nucleotide sequence ID" value="NZ_RFES01000007.1"/>
</dbReference>
<proteinExistence type="predicted"/>
<dbReference type="Proteomes" id="UP000276905">
    <property type="component" value="Unassembled WGS sequence"/>
</dbReference>
<evidence type="ECO:0000256" key="1">
    <source>
        <dbReference type="SAM" id="Coils"/>
    </source>
</evidence>
<evidence type="ECO:0000313" key="3">
    <source>
        <dbReference type="Proteomes" id="UP000276905"/>
    </source>
</evidence>